<reference evidence="1" key="1">
    <citation type="submission" date="2022-10" db="EMBL/GenBank/DDBJ databases">
        <title>Culturing micro-colonial fungi from biological soil crusts in the Mojave desert and describing Neophaeococcomyces mojavensis, and introducing the new genera and species Taxawa tesnikishii.</title>
        <authorList>
            <person name="Kurbessoian T."/>
            <person name="Stajich J.E."/>
        </authorList>
    </citation>
    <scope>NUCLEOTIDE SEQUENCE</scope>
    <source>
        <strain evidence="1">JES_112</strain>
    </source>
</reference>
<name>A0ACC3AED4_9EURO</name>
<keyword evidence="2" id="KW-1185">Reference proteome</keyword>
<evidence type="ECO:0000313" key="2">
    <source>
        <dbReference type="Proteomes" id="UP001172386"/>
    </source>
</evidence>
<evidence type="ECO:0000313" key="1">
    <source>
        <dbReference type="EMBL" id="KAJ9660782.1"/>
    </source>
</evidence>
<organism evidence="1 2">
    <name type="scientific">Neophaeococcomyces mojaviensis</name>
    <dbReference type="NCBI Taxonomy" id="3383035"/>
    <lineage>
        <taxon>Eukaryota</taxon>
        <taxon>Fungi</taxon>
        <taxon>Dikarya</taxon>
        <taxon>Ascomycota</taxon>
        <taxon>Pezizomycotina</taxon>
        <taxon>Eurotiomycetes</taxon>
        <taxon>Chaetothyriomycetidae</taxon>
        <taxon>Chaetothyriales</taxon>
        <taxon>Chaetothyriales incertae sedis</taxon>
        <taxon>Neophaeococcomyces</taxon>
    </lineage>
</organism>
<dbReference type="EMBL" id="JAPDRQ010000028">
    <property type="protein sequence ID" value="KAJ9660782.1"/>
    <property type="molecule type" value="Genomic_DNA"/>
</dbReference>
<gene>
    <name evidence="1" type="ORF">H2198_002321</name>
</gene>
<proteinExistence type="predicted"/>
<comment type="caution">
    <text evidence="1">The sequence shown here is derived from an EMBL/GenBank/DDBJ whole genome shotgun (WGS) entry which is preliminary data.</text>
</comment>
<sequence length="767" mass="86941">MRSSSVAAVFAANSPLRRFNLSPQAFQLYARARNPSFISKRVPACPRTCRYATVSTSTSRAPQPDTTSSKREGTNIETLRALDTEIESDPRRTLSDEEKRARHDHQRERLINLMRTVPNPVAIVTTCQQDVDDPDDGLLGATISSFKTVCVKPDPYVSFNLFRDSRTYKIIKEHKYFCITVPQNDVAGYRLARAFAYKNGRSALETDGDGARVQTQHWPLALEGGKPADMRHIPPTIVMSGLEHAKSNGLAFAFLCEYHDSVSAGDHVVVTGKLLPATITSASPWGRDEYYGDIFASSDMTLAYVHGFFGNPEIIGGLDQSWKMDDLYATQAADKVTGKTRRKAIKFFESRLQVIEEALTVLSGDDPKPYALQTREVARARLLSPERLLQFRKHYQDRLLQYSTALKASVTNAGYAHVNPFPQPGAQEDEQGDKEAIMLRGWKEAYVREKTLLSDAELENEENVYLARLEALGLTEDPPQDPNLGEDIVEQPGVRNVAHTPSSSSDVLNTGNAASSVSEETLSVAEAVRKQRLIEHFEERLTLIRQAKKRKAEALLHPVTPKLKYIQMTNPETQRHWENRFLGSKRQVSLDQVLNDYRTYQLQVTEARLARIQVLYQEGQYDDDLVVQLEDRIAFYEQRLDLTAQAISEKYENPDSPSLNRNLYQDAKRGLDHKNDISQDDMRKKTRNQTSRHLRAARAKHTRQVIDERPLQLEQGIAKDTQSQEQRQQMTENGVLRHFKGEEIPSANDILDLKKKFGQRDQKDKVK</sequence>
<dbReference type="Proteomes" id="UP001172386">
    <property type="component" value="Unassembled WGS sequence"/>
</dbReference>
<accession>A0ACC3AED4</accession>
<protein>
    <submittedName>
        <fullName evidence="1">Uncharacterized protein</fullName>
    </submittedName>
</protein>